<dbReference type="PATRIC" id="fig|1307839.3.peg.1165"/>
<keyword evidence="9 10" id="KW-0342">GTP-binding</keyword>
<dbReference type="EMBL" id="CP013118">
    <property type="protein sequence ID" value="ALO14741.1"/>
    <property type="molecule type" value="Genomic_DNA"/>
</dbReference>
<feature type="binding site" evidence="10">
    <location>
        <begin position="277"/>
        <end position="280"/>
    </location>
    <ligand>
        <name>GTP</name>
        <dbReference type="ChEBI" id="CHEBI:37565"/>
    </ligand>
</feature>
<evidence type="ECO:0000313" key="13">
    <source>
        <dbReference type="EMBL" id="ALO14741.1"/>
    </source>
</evidence>
<dbReference type="InterPro" id="IPR004520">
    <property type="entry name" value="GTPase_MnmE"/>
</dbReference>
<evidence type="ECO:0000256" key="8">
    <source>
        <dbReference type="ARBA" id="ARBA00022958"/>
    </source>
</evidence>
<dbReference type="GO" id="GO:0042802">
    <property type="term" value="F:identical protein binding"/>
    <property type="evidence" value="ECO:0007669"/>
    <property type="project" value="UniProtKB-ARBA"/>
</dbReference>
<dbReference type="PRINTS" id="PR00449">
    <property type="entry name" value="RASTRNSFRMNG"/>
</dbReference>
<comment type="function">
    <text evidence="10">Exhibits a very high intrinsic GTPase hydrolysis rate. Involved in the addition of a carboxymethylaminomethyl (cmnm) group at the wobble position (U34) of certain tRNAs, forming tRNA-cmnm(5)s(2)U34.</text>
</comment>
<feature type="binding site" evidence="10">
    <location>
        <position position="233"/>
    </location>
    <ligand>
        <name>K(+)</name>
        <dbReference type="ChEBI" id="CHEBI:29103"/>
    </ligand>
</feature>
<dbReference type="Pfam" id="PF10396">
    <property type="entry name" value="TrmE_N"/>
    <property type="match status" value="1"/>
</dbReference>
<dbReference type="PANTHER" id="PTHR42714">
    <property type="entry name" value="TRNA MODIFICATION GTPASE GTPBP3"/>
    <property type="match status" value="1"/>
</dbReference>
<evidence type="ECO:0000256" key="6">
    <source>
        <dbReference type="ARBA" id="ARBA00022801"/>
    </source>
</evidence>
<evidence type="ECO:0000313" key="14">
    <source>
        <dbReference type="Proteomes" id="UP000064893"/>
    </source>
</evidence>
<evidence type="ECO:0000259" key="12">
    <source>
        <dbReference type="PROSITE" id="PS51709"/>
    </source>
</evidence>
<comment type="caution">
    <text evidence="10">Lacks conserved residue(s) required for the propagation of feature annotation.</text>
</comment>
<keyword evidence="3 10" id="KW-0819">tRNA processing</keyword>
<dbReference type="Gene3D" id="1.20.120.430">
    <property type="entry name" value="tRNA modification GTPase MnmE domain 2"/>
    <property type="match status" value="1"/>
</dbReference>
<dbReference type="Gene3D" id="3.40.50.300">
    <property type="entry name" value="P-loop containing nucleotide triphosphate hydrolases"/>
    <property type="match status" value="1"/>
</dbReference>
<comment type="subunit">
    <text evidence="10">Homodimer. Heterotetramer of two MnmE and two MnmG subunits.</text>
</comment>
<dbReference type="InterPro" id="IPR025867">
    <property type="entry name" value="MnmE_helical"/>
</dbReference>
<keyword evidence="4 10" id="KW-0479">Metal-binding</keyword>
<feature type="domain" description="TrmE-type G" evidence="12">
    <location>
        <begin position="223"/>
        <end position="385"/>
    </location>
</feature>
<keyword evidence="6 10" id="KW-0378">Hydrolase</keyword>
<feature type="binding site" evidence="10">
    <location>
        <position position="252"/>
    </location>
    <ligand>
        <name>K(+)</name>
        <dbReference type="ChEBI" id="CHEBI:29103"/>
    </ligand>
</feature>
<sequence length="464" mass="51928">MRHLADFDDTICAISTAPGEGAIAIIRLSGQKAVSIAAEFIQSKKTLESLEVNHQQFARFVYQDETIDEVMVSRFQAPKSYTGEDMVEVACHGSVYIQHRILQVFVGAGARVARPGEFTQRAFMNGKMDLSQAEAVADLISSRNRMAHKVAMRQMKGEFSSKLEQLRTRLMDFTSLIELELDFSEEDVEFADRKQLFDLLAEIDKEVLSLSKSFELGNAIKNGIPVAIVGEPNVGKSTLLNRLLNEDRAIVSEIAGTTRDVIEDTMVIDGYEFRFIDTAGIRESTDEIETKGIALTLQKVSRARVVLYLFDARADETPVKEALQKIRNEAGEEVPVILVANKVDLLEHADKNYEQYFDGEDVISISALEERGIEVLIQKLVEHGTRGLENEDQLLVTNIRHVEALQHIHEGIERITEGLENQLPGDLLSFEIRQVLDHIADITGQTITPDDVLGHIFKNFCIGK</sequence>
<dbReference type="CDD" id="cd04164">
    <property type="entry name" value="trmE"/>
    <property type="match status" value="1"/>
</dbReference>
<evidence type="ECO:0000256" key="9">
    <source>
        <dbReference type="ARBA" id="ARBA00023134"/>
    </source>
</evidence>
<dbReference type="STRING" id="1307839.L21SP5_01077"/>
<dbReference type="GO" id="GO:0003924">
    <property type="term" value="F:GTPase activity"/>
    <property type="evidence" value="ECO:0007669"/>
    <property type="project" value="UniProtKB-UniRule"/>
</dbReference>
<protein>
    <recommendedName>
        <fullName evidence="10">tRNA modification GTPase MnmE</fullName>
        <ecNumber evidence="10">3.6.-.-</ecNumber>
    </recommendedName>
</protein>
<feature type="binding site" evidence="10">
    <location>
        <position position="464"/>
    </location>
    <ligand>
        <name>(6S)-5-formyl-5,6,7,8-tetrahydrofolate</name>
        <dbReference type="ChEBI" id="CHEBI:57457"/>
    </ligand>
</feature>
<evidence type="ECO:0000256" key="5">
    <source>
        <dbReference type="ARBA" id="ARBA00022741"/>
    </source>
</evidence>
<keyword evidence="5 10" id="KW-0547">Nucleotide-binding</keyword>
<dbReference type="NCBIfam" id="TIGR00450">
    <property type="entry name" value="mnmE_trmE_thdF"/>
    <property type="match status" value="1"/>
</dbReference>
<feature type="binding site" evidence="10">
    <location>
        <position position="88"/>
    </location>
    <ligand>
        <name>(6S)-5-formyl-5,6,7,8-tetrahydrofolate</name>
        <dbReference type="ChEBI" id="CHEBI:57457"/>
    </ligand>
</feature>
<dbReference type="InterPro" id="IPR027368">
    <property type="entry name" value="MnmE_dom2"/>
</dbReference>
<dbReference type="InterPro" id="IPR005225">
    <property type="entry name" value="Small_GTP-bd"/>
</dbReference>
<gene>
    <name evidence="13" type="primary">mnmE_1</name>
    <name evidence="10" type="synonym">mnmE</name>
    <name evidence="10" type="synonym">trmE</name>
    <name evidence="13" type="ORF">L21SP5_01077</name>
</gene>
<dbReference type="Gene3D" id="3.30.1360.120">
    <property type="entry name" value="Probable tRNA modification gtpase trme, domain 1"/>
    <property type="match status" value="1"/>
</dbReference>
<accession>A0A0S2HXN8</accession>
<keyword evidence="8 10" id="KW-0630">Potassium</keyword>
<dbReference type="NCBIfam" id="TIGR00231">
    <property type="entry name" value="small_GTP"/>
    <property type="match status" value="1"/>
</dbReference>
<feature type="binding site" evidence="10">
    <location>
        <begin position="233"/>
        <end position="238"/>
    </location>
    <ligand>
        <name>GTP</name>
        <dbReference type="ChEBI" id="CHEBI:37565"/>
    </ligand>
</feature>
<keyword evidence="14" id="KW-1185">Reference proteome</keyword>
<dbReference type="EC" id="3.6.-.-" evidence="10"/>
<dbReference type="GO" id="GO:0005829">
    <property type="term" value="C:cytosol"/>
    <property type="evidence" value="ECO:0007669"/>
    <property type="project" value="TreeGrafter"/>
</dbReference>
<dbReference type="FunFam" id="3.40.50.300:FF:001376">
    <property type="entry name" value="tRNA modification GTPase MnmE"/>
    <property type="match status" value="1"/>
</dbReference>
<dbReference type="InterPro" id="IPR027417">
    <property type="entry name" value="P-loop_NTPase"/>
</dbReference>
<evidence type="ECO:0000256" key="10">
    <source>
        <dbReference type="HAMAP-Rule" id="MF_00379"/>
    </source>
</evidence>
<dbReference type="Pfam" id="PF12631">
    <property type="entry name" value="MnmE_helical"/>
    <property type="match status" value="1"/>
</dbReference>
<dbReference type="InterPro" id="IPR027266">
    <property type="entry name" value="TrmE/GcvT-like"/>
</dbReference>
<evidence type="ECO:0000256" key="7">
    <source>
        <dbReference type="ARBA" id="ARBA00022842"/>
    </source>
</evidence>
<feature type="binding site" evidence="10">
    <location>
        <position position="258"/>
    </location>
    <ligand>
        <name>Mg(2+)</name>
        <dbReference type="ChEBI" id="CHEBI:18420"/>
    </ligand>
</feature>
<feature type="binding site" evidence="10">
    <location>
        <position position="254"/>
    </location>
    <ligand>
        <name>K(+)</name>
        <dbReference type="ChEBI" id="CHEBI:29103"/>
    </ligand>
</feature>
<evidence type="ECO:0000256" key="2">
    <source>
        <dbReference type="ARBA" id="ARBA00022490"/>
    </source>
</evidence>
<comment type="subcellular location">
    <subcellularLocation>
        <location evidence="10">Cytoplasm</location>
    </subcellularLocation>
</comment>
<name>A0A0S2HXN8_9BACT</name>
<keyword evidence="2 10" id="KW-0963">Cytoplasm</keyword>
<dbReference type="Proteomes" id="UP000064893">
    <property type="component" value="Chromosome"/>
</dbReference>
<dbReference type="FunFam" id="3.30.1360.120:FF:000003">
    <property type="entry name" value="tRNA modification GTPase MnmE"/>
    <property type="match status" value="1"/>
</dbReference>
<dbReference type="CDD" id="cd14858">
    <property type="entry name" value="TrmE_N"/>
    <property type="match status" value="1"/>
</dbReference>
<evidence type="ECO:0000256" key="11">
    <source>
        <dbReference type="RuleBase" id="RU003313"/>
    </source>
</evidence>
<evidence type="ECO:0000256" key="3">
    <source>
        <dbReference type="ARBA" id="ARBA00022694"/>
    </source>
</evidence>
<dbReference type="GO" id="GO:0005525">
    <property type="term" value="F:GTP binding"/>
    <property type="evidence" value="ECO:0007669"/>
    <property type="project" value="UniProtKB-UniRule"/>
</dbReference>
<feature type="binding site" evidence="10">
    <location>
        <position position="257"/>
    </location>
    <ligand>
        <name>K(+)</name>
        <dbReference type="ChEBI" id="CHEBI:29103"/>
    </ligand>
</feature>
<feature type="binding site" evidence="10">
    <location>
        <position position="237"/>
    </location>
    <ligand>
        <name>Mg(2+)</name>
        <dbReference type="ChEBI" id="CHEBI:18420"/>
    </ligand>
</feature>
<dbReference type="Pfam" id="PF01926">
    <property type="entry name" value="MMR_HSR1"/>
    <property type="match status" value="1"/>
</dbReference>
<dbReference type="PANTHER" id="PTHR42714:SF2">
    <property type="entry name" value="TRNA MODIFICATION GTPASE GTPBP3, MITOCHONDRIAL"/>
    <property type="match status" value="1"/>
</dbReference>
<dbReference type="HAMAP" id="MF_00379">
    <property type="entry name" value="GTPase_MnmE"/>
    <property type="match status" value="1"/>
</dbReference>
<dbReference type="AlphaFoldDB" id="A0A0S2HXN8"/>
<evidence type="ECO:0000256" key="1">
    <source>
        <dbReference type="ARBA" id="ARBA00011043"/>
    </source>
</evidence>
<dbReference type="SUPFAM" id="SSF52540">
    <property type="entry name" value="P-loop containing nucleoside triphosphate hydrolases"/>
    <property type="match status" value="1"/>
</dbReference>
<feature type="binding site" evidence="10">
    <location>
        <position position="27"/>
    </location>
    <ligand>
        <name>(6S)-5-formyl-5,6,7,8-tetrahydrofolate</name>
        <dbReference type="ChEBI" id="CHEBI:57457"/>
    </ligand>
</feature>
<reference evidence="13 14" key="1">
    <citation type="submission" date="2015-11" db="EMBL/GenBank/DDBJ databases">
        <title>Description and complete genome sequence of a novel strain predominating in hypersaline microbial mats and representing a new family of the Bacteriodetes phylum.</title>
        <authorList>
            <person name="Spring S."/>
            <person name="Bunk B."/>
            <person name="Sproer C."/>
            <person name="Klenk H.-P."/>
        </authorList>
    </citation>
    <scope>NUCLEOTIDE SEQUENCE [LARGE SCALE GENOMIC DNA]</scope>
    <source>
        <strain evidence="13 14">L21-Spi-D4</strain>
    </source>
</reference>
<dbReference type="PROSITE" id="PS51709">
    <property type="entry name" value="G_TRME"/>
    <property type="match status" value="1"/>
</dbReference>
<keyword evidence="7 10" id="KW-0460">Magnesium</keyword>
<feature type="binding site" evidence="10">
    <location>
        <position position="127"/>
    </location>
    <ligand>
        <name>(6S)-5-formyl-5,6,7,8-tetrahydrofolate</name>
        <dbReference type="ChEBI" id="CHEBI:57457"/>
    </ligand>
</feature>
<organism evidence="13 14">
    <name type="scientific">Salinivirga cyanobacteriivorans</name>
    <dbReference type="NCBI Taxonomy" id="1307839"/>
    <lineage>
        <taxon>Bacteria</taxon>
        <taxon>Pseudomonadati</taxon>
        <taxon>Bacteroidota</taxon>
        <taxon>Bacteroidia</taxon>
        <taxon>Bacteroidales</taxon>
        <taxon>Salinivirgaceae</taxon>
        <taxon>Salinivirga</taxon>
    </lineage>
</organism>
<comment type="cofactor">
    <cofactor evidence="10">
        <name>K(+)</name>
        <dbReference type="ChEBI" id="CHEBI:29103"/>
    </cofactor>
    <text evidence="10">Binds 1 potassium ion per subunit.</text>
</comment>
<feature type="binding site" evidence="10">
    <location>
        <begin position="252"/>
        <end position="258"/>
    </location>
    <ligand>
        <name>GTP</name>
        <dbReference type="ChEBI" id="CHEBI:37565"/>
    </ligand>
</feature>
<comment type="similarity">
    <text evidence="1 10 11">Belongs to the TRAFAC class TrmE-Era-EngA-EngB-Septin-like GTPase superfamily. TrmE GTPase family.</text>
</comment>
<dbReference type="GO" id="GO:0002098">
    <property type="term" value="P:tRNA wobble uridine modification"/>
    <property type="evidence" value="ECO:0007669"/>
    <property type="project" value="TreeGrafter"/>
</dbReference>
<dbReference type="GO" id="GO:0030488">
    <property type="term" value="P:tRNA methylation"/>
    <property type="evidence" value="ECO:0007669"/>
    <property type="project" value="TreeGrafter"/>
</dbReference>
<dbReference type="InterPro" id="IPR006073">
    <property type="entry name" value="GTP-bd"/>
</dbReference>
<dbReference type="OrthoDB" id="9805918at2"/>
<evidence type="ECO:0000256" key="4">
    <source>
        <dbReference type="ARBA" id="ARBA00022723"/>
    </source>
</evidence>
<proteinExistence type="inferred from homology"/>
<dbReference type="InterPro" id="IPR018948">
    <property type="entry name" value="GTP-bd_TrmE_N"/>
</dbReference>
<dbReference type="KEGG" id="blq:L21SP5_01077"/>
<dbReference type="GO" id="GO:0046872">
    <property type="term" value="F:metal ion binding"/>
    <property type="evidence" value="ECO:0007669"/>
    <property type="project" value="UniProtKB-KW"/>
</dbReference>
<dbReference type="NCBIfam" id="NF003661">
    <property type="entry name" value="PRK05291.1-3"/>
    <property type="match status" value="1"/>
</dbReference>
<dbReference type="RefSeq" id="WP_057952256.1">
    <property type="nucleotide sequence ID" value="NZ_CP013118.1"/>
</dbReference>
<dbReference type="InterPro" id="IPR031168">
    <property type="entry name" value="G_TrmE"/>
</dbReference>